<dbReference type="PRINTS" id="PR01433">
    <property type="entry name" value="POLYCYSTIN2"/>
</dbReference>
<evidence type="ECO:0000313" key="13">
    <source>
        <dbReference type="EMBL" id="CAH3040462.1"/>
    </source>
</evidence>
<dbReference type="InterPro" id="IPR008979">
    <property type="entry name" value="Galactose-bd-like_sf"/>
</dbReference>
<organism evidence="13 14">
    <name type="scientific">Porites lobata</name>
    <dbReference type="NCBI Taxonomy" id="104759"/>
    <lineage>
        <taxon>Eukaryota</taxon>
        <taxon>Metazoa</taxon>
        <taxon>Cnidaria</taxon>
        <taxon>Anthozoa</taxon>
        <taxon>Hexacorallia</taxon>
        <taxon>Scleractinia</taxon>
        <taxon>Fungiina</taxon>
        <taxon>Poritidae</taxon>
        <taxon>Porites</taxon>
    </lineage>
</organism>
<evidence type="ECO:0000313" key="14">
    <source>
        <dbReference type="Proteomes" id="UP001159405"/>
    </source>
</evidence>
<feature type="transmembrane region" description="Helical" evidence="10">
    <location>
        <begin position="2037"/>
        <end position="2055"/>
    </location>
</feature>
<feature type="transmembrane region" description="Helical" evidence="10">
    <location>
        <begin position="1692"/>
        <end position="1711"/>
    </location>
</feature>
<keyword evidence="6 10" id="KW-0472">Membrane</keyword>
<evidence type="ECO:0000256" key="9">
    <source>
        <dbReference type="SAM" id="MobiDB-lite"/>
    </source>
</evidence>
<evidence type="ECO:0000259" key="12">
    <source>
        <dbReference type="PROSITE" id="PS50095"/>
    </source>
</evidence>
<dbReference type="InterPro" id="IPR003915">
    <property type="entry name" value="PKD_2"/>
</dbReference>
<keyword evidence="7" id="KW-0325">Glycoprotein</keyword>
<dbReference type="InterPro" id="IPR002859">
    <property type="entry name" value="PKD/REJ-like"/>
</dbReference>
<feature type="transmembrane region" description="Helical" evidence="10">
    <location>
        <begin position="2067"/>
        <end position="2086"/>
    </location>
</feature>
<dbReference type="Proteomes" id="UP001159405">
    <property type="component" value="Unassembled WGS sequence"/>
</dbReference>
<comment type="caution">
    <text evidence="13">The sequence shown here is derived from an EMBL/GenBank/DDBJ whole genome shotgun (WGS) entry which is preliminary data.</text>
</comment>
<feature type="transmembrane region" description="Helical" evidence="10">
    <location>
        <begin position="1645"/>
        <end position="1672"/>
    </location>
</feature>
<feature type="compositionally biased region" description="Acidic residues" evidence="9">
    <location>
        <begin position="2427"/>
        <end position="2440"/>
    </location>
</feature>
<feature type="transmembrane region" description="Helical" evidence="10">
    <location>
        <begin position="1548"/>
        <end position="1567"/>
    </location>
</feature>
<dbReference type="InterPro" id="IPR013122">
    <property type="entry name" value="PKD1_2_channel"/>
</dbReference>
<feature type="transmembrane region" description="Helical" evidence="10">
    <location>
        <begin position="1335"/>
        <end position="1355"/>
    </location>
</feature>
<keyword evidence="3 10" id="KW-0812">Transmembrane</keyword>
<dbReference type="Pfam" id="PF02010">
    <property type="entry name" value="REJ"/>
    <property type="match status" value="1"/>
</dbReference>
<evidence type="ECO:0000256" key="1">
    <source>
        <dbReference type="ARBA" id="ARBA00004141"/>
    </source>
</evidence>
<feature type="region of interest" description="Disordered" evidence="9">
    <location>
        <begin position="2427"/>
        <end position="2467"/>
    </location>
</feature>
<gene>
    <name evidence="13" type="ORF">PLOB_00045698</name>
</gene>
<keyword evidence="14" id="KW-1185">Reference proteome</keyword>
<dbReference type="Gene3D" id="2.60.60.20">
    <property type="entry name" value="PLAT/LH2 domain"/>
    <property type="match status" value="1"/>
</dbReference>
<dbReference type="PROSITE" id="PS50022">
    <property type="entry name" value="FA58C_3"/>
    <property type="match status" value="1"/>
</dbReference>
<evidence type="ECO:0008006" key="15">
    <source>
        <dbReference type="Google" id="ProtNLM"/>
    </source>
</evidence>
<dbReference type="InterPro" id="IPR046338">
    <property type="entry name" value="GAIN_dom_sf"/>
</dbReference>
<evidence type="ECO:0000256" key="6">
    <source>
        <dbReference type="ARBA" id="ARBA00023136"/>
    </source>
</evidence>
<feature type="domain" description="PLAT" evidence="12">
    <location>
        <begin position="1380"/>
        <end position="1500"/>
    </location>
</feature>
<dbReference type="Pfam" id="PF20519">
    <property type="entry name" value="Polycystin_dom"/>
    <property type="match status" value="1"/>
</dbReference>
<dbReference type="PANTHER" id="PTHR10877:SF150">
    <property type="entry name" value="REJ DOMAIN-CONTAINING PROTEIN"/>
    <property type="match status" value="1"/>
</dbReference>
<evidence type="ECO:0000256" key="7">
    <source>
        <dbReference type="ARBA" id="ARBA00023180"/>
    </source>
</evidence>
<dbReference type="PROSITE" id="PS50095">
    <property type="entry name" value="PLAT"/>
    <property type="match status" value="1"/>
</dbReference>
<dbReference type="SMART" id="SM00308">
    <property type="entry name" value="LH2"/>
    <property type="match status" value="1"/>
</dbReference>
<reference evidence="13 14" key="1">
    <citation type="submission" date="2022-05" db="EMBL/GenBank/DDBJ databases">
        <authorList>
            <consortium name="Genoscope - CEA"/>
            <person name="William W."/>
        </authorList>
    </citation>
    <scope>NUCLEOTIDE SEQUENCE [LARGE SCALE GENOMIC DNA]</scope>
</reference>
<dbReference type="InterPro" id="IPR036392">
    <property type="entry name" value="PLAT/LH2_dom_sf"/>
</dbReference>
<comment type="subcellular location">
    <subcellularLocation>
        <location evidence="1">Membrane</location>
        <topology evidence="1">Multi-pass membrane protein</topology>
    </subcellularLocation>
</comment>
<dbReference type="InterPro" id="IPR001024">
    <property type="entry name" value="PLAT/LH2_dom"/>
</dbReference>
<dbReference type="Gene3D" id="2.60.120.260">
    <property type="entry name" value="Galactose-binding domain-like"/>
    <property type="match status" value="1"/>
</dbReference>
<accession>A0ABN8N569</accession>
<dbReference type="SUPFAM" id="SSF49785">
    <property type="entry name" value="Galactose-binding domain-like"/>
    <property type="match status" value="1"/>
</dbReference>
<dbReference type="InterPro" id="IPR000421">
    <property type="entry name" value="FA58C"/>
</dbReference>
<dbReference type="Pfam" id="PF00754">
    <property type="entry name" value="F5_F8_type_C"/>
    <property type="match status" value="1"/>
</dbReference>
<feature type="transmembrane region" description="Helical" evidence="10">
    <location>
        <begin position="2220"/>
        <end position="2241"/>
    </location>
</feature>
<dbReference type="PANTHER" id="PTHR10877">
    <property type="entry name" value="POLYCYSTIN FAMILY MEMBER"/>
    <property type="match status" value="1"/>
</dbReference>
<dbReference type="Pfam" id="PF01825">
    <property type="entry name" value="GPS"/>
    <property type="match status" value="1"/>
</dbReference>
<sequence>MQAWKITIKENQKEKTNAYTMKLLLIAVVSLSLRLTFAAPSLSTKKTRDPNQECNLPLGVTSVNSNDSKISWLSFHDWGTLPTEAKLNSSGGYRANKSDPENEKFVRVTFTKETILTGVATQGFGDPAVDEWVTKYIVSFVRMTNGEEQKEEYINDKDGRPKTFQGNNDTVTIVRHNFKPVNVKTVSICPQDSHNNVAFRFELYGCTMKKSVVVWLKWKNQSCTLEMLWHVQSDGFKEKESELHLKELGDISRLPGVQVVSLVHLRYLSVIVEIKVGGEESQMVQMTEEVKKIIKSSTEFDHDYLVVKDPQATPPCNTPNISEILSQDYADHESLPKINRSTSYTVKALITSHTDMKAKITWKVAHLLHEDHTTELQSNFQSTKIVKQQEVVLKSNTTTQWEIYPRTLNYGLYYVQVRIEMKNLPSCINYNYGFLKIESSPLQAIISTEPSQKKIVKELYKEIQLNASGTFDPDVDKADKIGLRYTWICARQGEKMENIASLPVIIPSKRKQRSGGRGCYGNGPGKLNFTGSTAVLFLDGMVVDKDYIITLIVEKDTRKSNVSYNFKLTSTYSFSLGIGCKRNCKEKVDTKEKMIFEGLCIGEVCKQSNTRFTWLLYRKRDSRLVTLTNNNNLKLLEIEGNVLAEGEDYELQLHGYLPNMKNDFQKHNITTNESPRGGNCTVDKYEGTVLETNFTFTCSGWNNTDKNLLFQFGYLTGAGAFEILQEGTQSYLHTNKLPLGDSLKDNTLRVDIYVKDEWGGYANKSVNVKVHPSKTINMPALYQYTIGNQSEMAKLLKSEDGGKSAMRLANTLLSVMSAAPENEFKTEDKIKLKNEMIRHSSKVKVDDLQGLLLVTSVVASATNKREELSEESQRKAVDVLENMANKFQNISLSYRQDTNGIQMAGNNFLVGIGNVLNASSMTIETNNQAETNEEEGDKNSKKANATKTKVLAQKAWNLIGKVGDSMLATRKVHDKPLKMETKAISMVLNRQKPDEISKKPSQVRGSNVTFPAPNVLLGSKAMNMTHVDSQILSFENNPFSWEESAKQVSSAVVSIDLKNDKGELLNVSGLSQEIELNIKTGTPKQSVEPKQSFVKPSINNSMQYHKIKISSEGTAVTLTIVPQNETTLQIYVRHFKRPLVDTFDYMTRVPDFASCKKRTKRSGKTNLQTLGRDEYYNCTRDPYVVVIPSNVTGKRGAFFIGIRLPYPDDTEGNKRRRRSCSGNGRQKRSEICVEFKDPPTTPPPTPRTIIPTYDPSTDVNYTLAISMATCLYWSETKEKWTSEGCRAGPNSANGSLQCLCTHLSAFGGDLLVAPNPIDFDKVWDAFSNLLETKNFVVIGTVCAIFGLYTIAVVFARRADRSDSQKVTQVIPLGDMNADYYCYELTIYTGLWRRCGTSANVAIMIYGEDRDTDVIPLNCNNMCNKKLFARGSVNTFKLSLKESLGDLSHIKIWHDNSGDNPQWFINKVVIRDPKTDTTWVFMCNRWLAAERDDGKIERVLYLSTSAEISSFRNKFYSRATLGLGDGHIWLSVITRPPTSPFTRVQRLSCCYSVLMSAMVTNAMFYQFGAEETSNAFQIGPLIFSWKQIIIGIQSAVLVVPVNVLIVFIFRNIRSKHDVTHAYDTNTDNPNPAGEGTRKSACKFPRFFLYVGWAICILVSMTSAVFTIFYSMMWGTEVSNKWLTSILVSFTQDVLFIQPIKVIIVASLLAFIIKKAPEDESIPEYQKSVLYSKVKGESHEPLKPDQDQLRLFREYRLRVLTMAQVAIELFFYLTFAWALMVICYGRRNTGHYWMTNGIDELLPRFNKIRDTNTFWAWTRKYFVPAMYDLKWYDGQPFQYKDGFVSDLSNFMVGMPRFRQLRVKSGSCPIAPQYPEFRKTLHPCFPPYKFTNEDQTRHSMPKWREIPVNETAFLSEFELRQMCPRPWRYNKAEELHTIPIQGLRAIYGGGGFVADLGYTKRSALRVIHNLQNNSWIDERTRAVFIEFMIFDSSTSLFSAVSLLMEVLPLGGVCTSKRINTMSLYGARTSGVRSFNSLCELIVIVVVCYFIIAEIVKVCKKKCTYFKSVWSYVEMAQILSATATVVLSIFRRYHTSKLVHKIHTNPFKTSSFHYVVLWSDFENVLMSILVFILTVKVLKILKFNQHISTLASSMARCKKKIISYSAVFMVAFLAFLQVALLVFGSTTKAYSSVSEVFRTQFGMFIGGETNYQEVKDANSIIGPFYFFFFMTAMASILINMFLAILNETYRDVRIYPADRDIEEYKMLGVFLDYAKNKFGSQLTSMKNTKFYPEKKSYSVKLKPVKSEIENKYTPINWSAYDFCQKTLEEEEATVESSFFKDIKRCLQNVRRDLKEMSLLPRSRKYEVHKIQKQFDAEEKSMNLKSSCRGLGLERISSKCSLLSLSESTMYLDRHKGRNESIRKRLLNYDDWSESEDDRDWESDDEKPYAESMGTFFRTPERKSDPDRETIL</sequence>
<comment type="caution">
    <text evidence="8">Lacks conserved residue(s) required for the propagation of feature annotation.</text>
</comment>
<protein>
    <recommendedName>
        <fullName evidence="15">Polycystic kidney disease protein 1-like 2</fullName>
    </recommendedName>
</protein>
<evidence type="ECO:0000256" key="2">
    <source>
        <dbReference type="ARBA" id="ARBA00007200"/>
    </source>
</evidence>
<dbReference type="Pfam" id="PF08016">
    <property type="entry name" value="PKD_channel"/>
    <property type="match status" value="1"/>
</dbReference>
<feature type="transmembrane region" description="Helical" evidence="10">
    <location>
        <begin position="1587"/>
        <end position="1608"/>
    </location>
</feature>
<comment type="similarity">
    <text evidence="2">Belongs to the polycystin family.</text>
</comment>
<dbReference type="EMBL" id="CALNXK010000008">
    <property type="protein sequence ID" value="CAH3040462.1"/>
    <property type="molecule type" value="Genomic_DNA"/>
</dbReference>
<evidence type="ECO:0000256" key="8">
    <source>
        <dbReference type="PROSITE-ProRule" id="PRU00152"/>
    </source>
</evidence>
<evidence type="ECO:0000256" key="5">
    <source>
        <dbReference type="ARBA" id="ARBA00022989"/>
    </source>
</evidence>
<evidence type="ECO:0000256" key="3">
    <source>
        <dbReference type="ARBA" id="ARBA00022692"/>
    </source>
</evidence>
<evidence type="ECO:0000256" key="4">
    <source>
        <dbReference type="ARBA" id="ARBA00022729"/>
    </source>
</evidence>
<dbReference type="InterPro" id="IPR051223">
    <property type="entry name" value="Polycystin"/>
</dbReference>
<dbReference type="SUPFAM" id="SSF49723">
    <property type="entry name" value="Lipase/lipooxygenase domain (PLAT/LH2 domain)"/>
    <property type="match status" value="1"/>
</dbReference>
<dbReference type="Gene3D" id="2.60.220.50">
    <property type="match status" value="1"/>
</dbReference>
<feature type="domain" description="F5/8 type C" evidence="11">
    <location>
        <begin position="54"/>
        <end position="206"/>
    </location>
</feature>
<dbReference type="SMART" id="SM00303">
    <property type="entry name" value="GPS"/>
    <property type="match status" value="1"/>
</dbReference>
<keyword evidence="5 10" id="KW-1133">Transmembrane helix</keyword>
<evidence type="ECO:0000256" key="10">
    <source>
        <dbReference type="SAM" id="Phobius"/>
    </source>
</evidence>
<dbReference type="InterPro" id="IPR046791">
    <property type="entry name" value="Polycystin_dom"/>
</dbReference>
<evidence type="ECO:0000259" key="11">
    <source>
        <dbReference type="PROSITE" id="PS50022"/>
    </source>
</evidence>
<dbReference type="InterPro" id="IPR000203">
    <property type="entry name" value="GPS"/>
</dbReference>
<feature type="transmembrane region" description="Helical" evidence="10">
    <location>
        <begin position="2157"/>
        <end position="2179"/>
    </location>
</feature>
<proteinExistence type="inferred from homology"/>
<feature type="transmembrane region" description="Helical" evidence="10">
    <location>
        <begin position="2120"/>
        <end position="2137"/>
    </location>
</feature>
<name>A0ABN8N569_9CNID</name>
<dbReference type="Pfam" id="PF01477">
    <property type="entry name" value="PLAT"/>
    <property type="match status" value="1"/>
</dbReference>
<feature type="transmembrane region" description="Helical" evidence="10">
    <location>
        <begin position="1757"/>
        <end position="1778"/>
    </location>
</feature>
<feature type="compositionally biased region" description="Basic and acidic residues" evidence="9">
    <location>
        <begin position="2454"/>
        <end position="2467"/>
    </location>
</feature>
<dbReference type="Gene3D" id="1.10.287.70">
    <property type="match status" value="1"/>
</dbReference>
<keyword evidence="4" id="KW-0732">Signal</keyword>